<feature type="domain" description="Guanylate cyclase" evidence="9">
    <location>
        <begin position="614"/>
        <end position="748"/>
    </location>
</feature>
<keyword evidence="4 8" id="KW-1133">Transmembrane helix</keyword>
<accession>A0A9N8E387</accession>
<proteinExistence type="predicted"/>
<dbReference type="CDD" id="cd07302">
    <property type="entry name" value="CHD"/>
    <property type="match status" value="1"/>
</dbReference>
<evidence type="ECO:0000259" key="9">
    <source>
        <dbReference type="PROSITE" id="PS50125"/>
    </source>
</evidence>
<keyword evidence="5 8" id="KW-0472">Membrane</keyword>
<keyword evidence="2 8" id="KW-0812">Transmembrane</keyword>
<evidence type="ECO:0000256" key="5">
    <source>
        <dbReference type="ARBA" id="ARBA00023136"/>
    </source>
</evidence>
<name>A0A9N8E387_9STRA</name>
<dbReference type="InterPro" id="IPR029787">
    <property type="entry name" value="Nucleotide_cyclase"/>
</dbReference>
<dbReference type="Pfam" id="PF00211">
    <property type="entry name" value="Guanylate_cyc"/>
    <property type="match status" value="1"/>
</dbReference>
<dbReference type="Pfam" id="PF00233">
    <property type="entry name" value="PDEase_I"/>
    <property type="match status" value="1"/>
</dbReference>
<evidence type="ECO:0000256" key="6">
    <source>
        <dbReference type="ARBA" id="ARBA00023239"/>
    </source>
</evidence>
<dbReference type="EMBL" id="CAICTM010000603">
    <property type="protein sequence ID" value="CAB9513648.1"/>
    <property type="molecule type" value="Genomic_DNA"/>
</dbReference>
<evidence type="ECO:0000256" key="2">
    <source>
        <dbReference type="ARBA" id="ARBA00022692"/>
    </source>
</evidence>
<sequence>MLSSIHVRKSRHGSSSYNASLPRQEHDEMSQSNSFFDDEDNSVSETKSTTYAHDKSSPTSKSEDAKEEEQVAQPETLAVRVSWAIVLFVMVGAAVAVSLLAYLYMKKDQESALEENFYDLANRLVEGFHANTKLGCQTLDMMSLVVTSAAMVSQQAWPFVTLDDFEAIGTAARTIAGSDYLGLYVYVTNQTRKGWENYTTQNTAWLDESFTYQEDFKKTHNRTVGSRAPARALRDRDDWAERWLVEEDPDVAADATVVADESPSVRNATFDGPDGITTELYRYGTEEEGFLFVVDESPGPYYPMWQVSPAREFSYIDVNYNIGDPSYNPAFSAASEAVRTSQKAIFGGVWNVDDTGYIDENDDYDFRTVPVAALFYPVFDTILGGSDRNVVAVFDLDVEFGSLFTSVLPSESNKLICVVRNTCGQVFSYEVEGGVATYLGADDMHDANYEHFAVETLLTDFDQAAGTYNGAPINKDFCPWVLSVYGTQELHDAHINDQPIYYMCAVFGIFLFTLLCFILYDCLVEHRQRKVVRTAQNSEKIVSSLFPKAFRDMMYAENNHKEKKQRSSSTGSSVPFRTSKTAEERLEEVLQGQSQVGESIANTPPMAELYPNCTVFFADVAGFTAWSSSRYPVDVFRLLETLYGAFDKLAKKHKVFKIETIGDCYVAVTGLPVAQPNHALLMIKFARGCLAQMSKLTRQLEGTLGPDTGELALRVGLHSGPVTAGVLRGEKARFQLFGDTVNTAARMESNGQRNRIHASQETADILIGMGKEHWLDAREEFVHCKGKGDLQTYFIKESGAGSVVSARSEVSNSSEDEDEFEVEMALDEIEVDSKMKIEWIENNCKRIRWVVDLLQKELEGMSCNQGSVQGDPTVWENESFVSSDGFSWDEDLSTALLSPGIYGLQAQDTLSDELKRQLMEFVSRVAFECQGIVYNFDQSCHALMSLDRMLKQLPDVFGSEFELSPLAKFTCMFATLIRNLGPPETPDVNLECSRHVLHHQGVSQSRSAKMALELLKEDRFDGLQQMLCKSNTDFQQFWGLVQNFILATDQTSGVLSEERNQHWDLCFPSTDHNSTSTAAPHQKAVSVLEHIMLFAEEGHAVQHWETYVKWSALFKEEFKCKHGEKLPQEDLDLLWDQSQLEYFDSFILPISNKVHHAGILGAVGAEFLTYASQNRQELGSLGLSLAPSPVKALGKTREEELGILSGVEGGMEPMNLKRPPRKSSPEFDHVVEV</sequence>
<feature type="transmembrane region" description="Helical" evidence="8">
    <location>
        <begin position="500"/>
        <end position="520"/>
    </location>
</feature>
<feature type="region of interest" description="Disordered" evidence="7">
    <location>
        <begin position="1212"/>
        <end position="1233"/>
    </location>
</feature>
<feature type="compositionally biased region" description="Polar residues" evidence="7">
    <location>
        <begin position="567"/>
        <end position="578"/>
    </location>
</feature>
<dbReference type="GO" id="GO:0035556">
    <property type="term" value="P:intracellular signal transduction"/>
    <property type="evidence" value="ECO:0007669"/>
    <property type="project" value="InterPro"/>
</dbReference>
<evidence type="ECO:0000256" key="7">
    <source>
        <dbReference type="SAM" id="MobiDB-lite"/>
    </source>
</evidence>
<protein>
    <submittedName>
        <fullName evidence="10">Receptor-type guanylate cyclase gcy</fullName>
    </submittedName>
</protein>
<dbReference type="SUPFAM" id="SSF109604">
    <property type="entry name" value="HD-domain/PDEase-like"/>
    <property type="match status" value="1"/>
</dbReference>
<dbReference type="InterPro" id="IPR036971">
    <property type="entry name" value="PDEase_catalytic_dom_sf"/>
</dbReference>
<dbReference type="GO" id="GO:0004016">
    <property type="term" value="F:adenylate cyclase activity"/>
    <property type="evidence" value="ECO:0007669"/>
    <property type="project" value="TreeGrafter"/>
</dbReference>
<evidence type="ECO:0000256" key="8">
    <source>
        <dbReference type="SAM" id="Phobius"/>
    </source>
</evidence>
<dbReference type="GO" id="GO:0000166">
    <property type="term" value="F:nucleotide binding"/>
    <property type="evidence" value="ECO:0007669"/>
    <property type="project" value="UniProtKB-KW"/>
</dbReference>
<evidence type="ECO:0000256" key="4">
    <source>
        <dbReference type="ARBA" id="ARBA00022989"/>
    </source>
</evidence>
<comment type="caution">
    <text evidence="10">The sequence shown here is derived from an EMBL/GenBank/DDBJ whole genome shotgun (WGS) entry which is preliminary data.</text>
</comment>
<feature type="region of interest" description="Disordered" evidence="7">
    <location>
        <begin position="559"/>
        <end position="578"/>
    </location>
</feature>
<dbReference type="AlphaFoldDB" id="A0A9N8E387"/>
<dbReference type="PANTHER" id="PTHR11920">
    <property type="entry name" value="GUANYLYL CYCLASE"/>
    <property type="match status" value="1"/>
</dbReference>
<evidence type="ECO:0000313" key="11">
    <source>
        <dbReference type="Proteomes" id="UP001153069"/>
    </source>
</evidence>
<dbReference type="GO" id="GO:0005886">
    <property type="term" value="C:plasma membrane"/>
    <property type="evidence" value="ECO:0007669"/>
    <property type="project" value="TreeGrafter"/>
</dbReference>
<feature type="compositionally biased region" description="Basic and acidic residues" evidence="7">
    <location>
        <begin position="1223"/>
        <end position="1233"/>
    </location>
</feature>
<dbReference type="Gene3D" id="3.30.70.1230">
    <property type="entry name" value="Nucleotide cyclase"/>
    <property type="match status" value="1"/>
</dbReference>
<keyword evidence="11" id="KW-1185">Reference proteome</keyword>
<dbReference type="SUPFAM" id="SSF55073">
    <property type="entry name" value="Nucleotide cyclase"/>
    <property type="match status" value="1"/>
</dbReference>
<dbReference type="PROSITE" id="PS50125">
    <property type="entry name" value="GUANYLATE_CYCLASE_2"/>
    <property type="match status" value="1"/>
</dbReference>
<dbReference type="SMART" id="SM00044">
    <property type="entry name" value="CYCc"/>
    <property type="match status" value="1"/>
</dbReference>
<feature type="transmembrane region" description="Helical" evidence="8">
    <location>
        <begin position="81"/>
        <end position="104"/>
    </location>
</feature>
<feature type="compositionally biased region" description="Basic residues" evidence="7">
    <location>
        <begin position="1"/>
        <end position="12"/>
    </location>
</feature>
<evidence type="ECO:0000313" key="10">
    <source>
        <dbReference type="EMBL" id="CAB9513648.1"/>
    </source>
</evidence>
<dbReference type="GO" id="GO:0004383">
    <property type="term" value="F:guanylate cyclase activity"/>
    <property type="evidence" value="ECO:0007669"/>
    <property type="project" value="TreeGrafter"/>
</dbReference>
<dbReference type="InterPro" id="IPR001054">
    <property type="entry name" value="A/G_cyclase"/>
</dbReference>
<evidence type="ECO:0000256" key="3">
    <source>
        <dbReference type="ARBA" id="ARBA00022741"/>
    </source>
</evidence>
<dbReference type="InterPro" id="IPR050401">
    <property type="entry name" value="Cyclic_nucleotide_synthase"/>
</dbReference>
<keyword evidence="3" id="KW-0547">Nucleotide-binding</keyword>
<evidence type="ECO:0000256" key="1">
    <source>
        <dbReference type="ARBA" id="ARBA00004370"/>
    </source>
</evidence>
<dbReference type="Gene3D" id="1.10.1300.10">
    <property type="entry name" value="3'5'-cyclic nucleotide phosphodiesterase, catalytic domain"/>
    <property type="match status" value="1"/>
</dbReference>
<feature type="region of interest" description="Disordered" evidence="7">
    <location>
        <begin position="1"/>
        <end position="72"/>
    </location>
</feature>
<dbReference type="GO" id="GO:0004114">
    <property type="term" value="F:3',5'-cyclic-nucleotide phosphodiesterase activity"/>
    <property type="evidence" value="ECO:0007669"/>
    <property type="project" value="InterPro"/>
</dbReference>
<reference evidence="10" key="1">
    <citation type="submission" date="2020-06" db="EMBL/GenBank/DDBJ databases">
        <authorList>
            <consortium name="Plant Systems Biology data submission"/>
        </authorList>
    </citation>
    <scope>NUCLEOTIDE SEQUENCE</scope>
    <source>
        <strain evidence="10">D6</strain>
    </source>
</reference>
<keyword evidence="10" id="KW-0675">Receptor</keyword>
<dbReference type="PANTHER" id="PTHR11920:SF335">
    <property type="entry name" value="GUANYLATE CYCLASE"/>
    <property type="match status" value="1"/>
</dbReference>
<feature type="compositionally biased region" description="Basic and acidic residues" evidence="7">
    <location>
        <begin position="52"/>
        <end position="64"/>
    </location>
</feature>
<dbReference type="InterPro" id="IPR002073">
    <property type="entry name" value="PDEase_catalytic_dom"/>
</dbReference>
<dbReference type="GO" id="GO:0001653">
    <property type="term" value="F:peptide receptor activity"/>
    <property type="evidence" value="ECO:0007669"/>
    <property type="project" value="TreeGrafter"/>
</dbReference>
<dbReference type="Proteomes" id="UP001153069">
    <property type="component" value="Unassembled WGS sequence"/>
</dbReference>
<dbReference type="GO" id="GO:0007168">
    <property type="term" value="P:receptor guanylyl cyclase signaling pathway"/>
    <property type="evidence" value="ECO:0007669"/>
    <property type="project" value="TreeGrafter"/>
</dbReference>
<organism evidence="10 11">
    <name type="scientific">Seminavis robusta</name>
    <dbReference type="NCBI Taxonomy" id="568900"/>
    <lineage>
        <taxon>Eukaryota</taxon>
        <taxon>Sar</taxon>
        <taxon>Stramenopiles</taxon>
        <taxon>Ochrophyta</taxon>
        <taxon>Bacillariophyta</taxon>
        <taxon>Bacillariophyceae</taxon>
        <taxon>Bacillariophycidae</taxon>
        <taxon>Naviculales</taxon>
        <taxon>Naviculaceae</taxon>
        <taxon>Seminavis</taxon>
    </lineage>
</organism>
<comment type="subcellular location">
    <subcellularLocation>
        <location evidence="1">Membrane</location>
    </subcellularLocation>
</comment>
<keyword evidence="6" id="KW-0456">Lyase</keyword>
<gene>
    <name evidence="10" type="ORF">SEMRO_604_G174100.1</name>
</gene>